<comment type="caution">
    <text evidence="2">The sequence shown here is derived from an EMBL/GenBank/DDBJ whole genome shotgun (WGS) entry which is preliminary data.</text>
</comment>
<sequence>MISQTSILVAIILVMGLYFYSVGKIDGLKRCYHNDERWQQVCFHANRLVRCYYQGLIVIVAIVMTGSLFASQKISLSLNLVLLIFTFSICLGSFIEYLAVKYFDKTF</sequence>
<feature type="transmembrane region" description="Helical" evidence="1">
    <location>
        <begin position="51"/>
        <end position="70"/>
    </location>
</feature>
<keyword evidence="1" id="KW-0812">Transmembrane</keyword>
<name>A0A850R6K9_9LACO</name>
<keyword evidence="1" id="KW-1133">Transmembrane helix</keyword>
<dbReference type="EMBL" id="JABZEC010000003">
    <property type="protein sequence ID" value="NVY96457.1"/>
    <property type="molecule type" value="Genomic_DNA"/>
</dbReference>
<dbReference type="Proteomes" id="UP000563523">
    <property type="component" value="Unassembled WGS sequence"/>
</dbReference>
<keyword evidence="1" id="KW-0472">Membrane</keyword>
<gene>
    <name evidence="2" type="ORF">HU830_04625</name>
</gene>
<protein>
    <recommendedName>
        <fullName evidence="4">DUF3784 domain-containing protein</fullName>
    </recommendedName>
</protein>
<reference evidence="2 3" key="1">
    <citation type="submission" date="2020-06" db="EMBL/GenBank/DDBJ databases">
        <authorList>
            <person name="Kang J."/>
        </authorList>
    </citation>
    <scope>NUCLEOTIDE SEQUENCE [LARGE SCALE GENOMIC DNA]</scope>
    <source>
        <strain evidence="2 3">DCY120</strain>
    </source>
</reference>
<feature type="transmembrane region" description="Helical" evidence="1">
    <location>
        <begin position="76"/>
        <end position="100"/>
    </location>
</feature>
<evidence type="ECO:0008006" key="4">
    <source>
        <dbReference type="Google" id="ProtNLM"/>
    </source>
</evidence>
<feature type="transmembrane region" description="Helical" evidence="1">
    <location>
        <begin position="6"/>
        <end position="23"/>
    </location>
</feature>
<keyword evidence="3" id="KW-1185">Reference proteome</keyword>
<evidence type="ECO:0000256" key="1">
    <source>
        <dbReference type="SAM" id="Phobius"/>
    </source>
</evidence>
<evidence type="ECO:0000313" key="2">
    <source>
        <dbReference type="EMBL" id="NVY96457.1"/>
    </source>
</evidence>
<proteinExistence type="predicted"/>
<evidence type="ECO:0000313" key="3">
    <source>
        <dbReference type="Proteomes" id="UP000563523"/>
    </source>
</evidence>
<dbReference type="AlphaFoldDB" id="A0A850R6K9"/>
<accession>A0A850R6K9</accession>
<dbReference type="RefSeq" id="WP_176942615.1">
    <property type="nucleotide sequence ID" value="NZ_JABZEC010000003.1"/>
</dbReference>
<organism evidence="2 3">
    <name type="scientific">Bombilactobacillus apium</name>
    <dbReference type="NCBI Taxonomy" id="2675299"/>
    <lineage>
        <taxon>Bacteria</taxon>
        <taxon>Bacillati</taxon>
        <taxon>Bacillota</taxon>
        <taxon>Bacilli</taxon>
        <taxon>Lactobacillales</taxon>
        <taxon>Lactobacillaceae</taxon>
        <taxon>Bombilactobacillus</taxon>
    </lineage>
</organism>